<feature type="domain" description="Exonuclease" evidence="1">
    <location>
        <begin position="35"/>
        <end position="120"/>
    </location>
</feature>
<reference evidence="3" key="1">
    <citation type="submission" date="2022-11" db="UniProtKB">
        <authorList>
            <consortium name="WormBaseParasite"/>
        </authorList>
    </citation>
    <scope>IDENTIFICATION</scope>
</reference>
<dbReference type="InterPro" id="IPR012337">
    <property type="entry name" value="RNaseH-like_sf"/>
</dbReference>
<evidence type="ECO:0000259" key="1">
    <source>
        <dbReference type="Pfam" id="PF00929"/>
    </source>
</evidence>
<dbReference type="Pfam" id="PF00929">
    <property type="entry name" value="RNase_T"/>
    <property type="match status" value="1"/>
</dbReference>
<keyword evidence="2" id="KW-1185">Reference proteome</keyword>
<dbReference type="InterPro" id="IPR013520">
    <property type="entry name" value="Ribonucl_H"/>
</dbReference>
<dbReference type="AlphaFoldDB" id="A0A914C9H8"/>
<dbReference type="SUPFAM" id="SSF53098">
    <property type="entry name" value="Ribonuclease H-like"/>
    <property type="match status" value="1"/>
</dbReference>
<accession>A0A914C9H8</accession>
<sequence length="128" mass="14741">MNESLQQQMDELKNARNELQEVVDELSPIIIGMAQEVLVNMNAWCKKTFKKNGLLKKIQDSQITTAESEYKVLQFLQKHTEKFICALADNSVNMDRVFIAHEMPKVTKHFHYRTVDVSSNTPLVPATF</sequence>
<evidence type="ECO:0000313" key="3">
    <source>
        <dbReference type="WBParaSite" id="ACRNAN_Path_626.g2323.t1"/>
    </source>
</evidence>
<dbReference type="InterPro" id="IPR036397">
    <property type="entry name" value="RNaseH_sf"/>
</dbReference>
<protein>
    <submittedName>
        <fullName evidence="3">Exonuclease domain-containing protein</fullName>
    </submittedName>
</protein>
<dbReference type="GO" id="GO:0003676">
    <property type="term" value="F:nucleic acid binding"/>
    <property type="evidence" value="ECO:0007669"/>
    <property type="project" value="InterPro"/>
</dbReference>
<evidence type="ECO:0000313" key="2">
    <source>
        <dbReference type="Proteomes" id="UP000887540"/>
    </source>
</evidence>
<dbReference type="WBParaSite" id="ACRNAN_Path_626.g2323.t1">
    <property type="protein sequence ID" value="ACRNAN_Path_626.g2323.t1"/>
    <property type="gene ID" value="ACRNAN_Path_626.g2323"/>
</dbReference>
<name>A0A914C9H8_9BILA</name>
<organism evidence="2 3">
    <name type="scientific">Acrobeloides nanus</name>
    <dbReference type="NCBI Taxonomy" id="290746"/>
    <lineage>
        <taxon>Eukaryota</taxon>
        <taxon>Metazoa</taxon>
        <taxon>Ecdysozoa</taxon>
        <taxon>Nematoda</taxon>
        <taxon>Chromadorea</taxon>
        <taxon>Rhabditida</taxon>
        <taxon>Tylenchina</taxon>
        <taxon>Cephalobomorpha</taxon>
        <taxon>Cephaloboidea</taxon>
        <taxon>Cephalobidae</taxon>
        <taxon>Acrobeloides</taxon>
    </lineage>
</organism>
<dbReference type="Gene3D" id="3.30.420.10">
    <property type="entry name" value="Ribonuclease H-like superfamily/Ribonuclease H"/>
    <property type="match status" value="1"/>
</dbReference>
<dbReference type="Proteomes" id="UP000887540">
    <property type="component" value="Unplaced"/>
</dbReference>
<proteinExistence type="predicted"/>